<dbReference type="Gene3D" id="3.60.130.10">
    <property type="entry name" value="Clavaminate synthase-like"/>
    <property type="match status" value="1"/>
</dbReference>
<gene>
    <name evidence="7" type="ORF">Achr_17320</name>
</gene>
<dbReference type="FunFam" id="3.60.130.10:FF:000007">
    <property type="entry name" value="Alpha-ketoglutarate-dependent taurine dioxygenase"/>
    <property type="match status" value="1"/>
</dbReference>
<proteinExistence type="inferred from homology"/>
<dbReference type="GO" id="GO:0005737">
    <property type="term" value="C:cytoplasm"/>
    <property type="evidence" value="ECO:0007669"/>
    <property type="project" value="TreeGrafter"/>
</dbReference>
<dbReference type="Proteomes" id="UP000068210">
    <property type="component" value="Chromosome"/>
</dbReference>
<sequence>MRLEIPMSAVESLLSVPAQSFDVRPFDGVLGAEVLGLDLSRPVNPEDFARIHQAFLDHRVLVFREQHITPEQQIAFSRRFGELQIHVLRQFLLAGHPEVFIISNIVENGRPIGLGDAGKLWHSDLSYKELPSLGAMLHARQLPAEGGDTLFADQQLAYETLPEALRQAVEGRRAVHSYTAHYADEVFEGIQRPTLTRAQLEEVKEVVHPVVRTHPETGRKGLFVNENFTTRILDVPEDESRRLLAELFAHSVRPEFTYRHRWQEHDLLFWDNRALIHLATGCPNHLPRRMHRTTIQGDAPF</sequence>
<evidence type="ECO:0000256" key="4">
    <source>
        <dbReference type="ARBA" id="ARBA00023002"/>
    </source>
</evidence>
<accession>A0A0C4WHR0</accession>
<evidence type="ECO:0000256" key="2">
    <source>
        <dbReference type="ARBA" id="ARBA00022723"/>
    </source>
</evidence>
<dbReference type="InterPro" id="IPR042098">
    <property type="entry name" value="TauD-like_sf"/>
</dbReference>
<organism evidence="7 8">
    <name type="scientific">Azotobacter chroococcum NCIMB 8003</name>
    <dbReference type="NCBI Taxonomy" id="1328314"/>
    <lineage>
        <taxon>Bacteria</taxon>
        <taxon>Pseudomonadati</taxon>
        <taxon>Pseudomonadota</taxon>
        <taxon>Gammaproteobacteria</taxon>
        <taxon>Pseudomonadales</taxon>
        <taxon>Pseudomonadaceae</taxon>
        <taxon>Azotobacter</taxon>
    </lineage>
</organism>
<evidence type="ECO:0000256" key="5">
    <source>
        <dbReference type="ARBA" id="ARBA00023004"/>
    </source>
</evidence>
<protein>
    <submittedName>
        <fullName evidence="7">Taurine catabolism dioxygenase TauD, TfdA family</fullName>
    </submittedName>
</protein>
<dbReference type="SUPFAM" id="SSF51197">
    <property type="entry name" value="Clavaminate synthase-like"/>
    <property type="match status" value="1"/>
</dbReference>
<dbReference type="InterPro" id="IPR051323">
    <property type="entry name" value="AtsK-like"/>
</dbReference>
<dbReference type="HOGENOM" id="CLU_036005_2_1_6"/>
<dbReference type="PANTHER" id="PTHR30468">
    <property type="entry name" value="ALPHA-KETOGLUTARATE-DEPENDENT SULFONATE DIOXYGENASE"/>
    <property type="match status" value="1"/>
</dbReference>
<comment type="similarity">
    <text evidence="1">Belongs to the TfdA dioxygenase family.</text>
</comment>
<evidence type="ECO:0000256" key="3">
    <source>
        <dbReference type="ARBA" id="ARBA00022964"/>
    </source>
</evidence>
<keyword evidence="8" id="KW-1185">Reference proteome</keyword>
<keyword evidence="2" id="KW-0479">Metal-binding</keyword>
<dbReference type="GO" id="GO:0000908">
    <property type="term" value="F:taurine dioxygenase activity"/>
    <property type="evidence" value="ECO:0007669"/>
    <property type="project" value="TreeGrafter"/>
</dbReference>
<reference evidence="7 8" key="1">
    <citation type="journal article" date="2015" name="PLoS ONE">
        <title>Azotobacter Genomes: The Genome of Azotobacter chroococcum NCIMB 8003 (ATCC 4412).</title>
        <authorList>
            <person name="Robson R.L."/>
            <person name="Jones R."/>
            <person name="Robson R.M."/>
            <person name="Schwartz A."/>
            <person name="Richardson T.H."/>
        </authorList>
    </citation>
    <scope>NUCLEOTIDE SEQUENCE [LARGE SCALE GENOMIC DNA]</scope>
    <source>
        <strain evidence="7 8">NCIMB 8003</strain>
    </source>
</reference>
<keyword evidence="3 7" id="KW-0223">Dioxygenase</keyword>
<evidence type="ECO:0000256" key="1">
    <source>
        <dbReference type="ARBA" id="ARBA00005896"/>
    </source>
</evidence>
<dbReference type="EMBL" id="CP010415">
    <property type="protein sequence ID" value="AJE21188.1"/>
    <property type="molecule type" value="Genomic_DNA"/>
</dbReference>
<name>A0A0C4WHR0_9GAMM</name>
<keyword evidence="4" id="KW-0560">Oxidoreductase</keyword>
<dbReference type="STRING" id="1328314.Achr_17320"/>
<evidence type="ECO:0000259" key="6">
    <source>
        <dbReference type="Pfam" id="PF02668"/>
    </source>
</evidence>
<feature type="domain" description="TauD/TfdA-like" evidence="6">
    <location>
        <begin position="23"/>
        <end position="294"/>
    </location>
</feature>
<dbReference type="PANTHER" id="PTHR30468:SF1">
    <property type="entry name" value="ALPHA-KETOGLUTARATE-DEPENDENT SULFONATE DIOXYGENASE"/>
    <property type="match status" value="1"/>
</dbReference>
<evidence type="ECO:0000313" key="7">
    <source>
        <dbReference type="EMBL" id="AJE21188.1"/>
    </source>
</evidence>
<dbReference type="GO" id="GO:0006790">
    <property type="term" value="P:sulfur compound metabolic process"/>
    <property type="evidence" value="ECO:0007669"/>
    <property type="project" value="TreeGrafter"/>
</dbReference>
<dbReference type="GO" id="GO:0046872">
    <property type="term" value="F:metal ion binding"/>
    <property type="evidence" value="ECO:0007669"/>
    <property type="project" value="UniProtKB-KW"/>
</dbReference>
<dbReference type="AlphaFoldDB" id="A0A0C4WHR0"/>
<evidence type="ECO:0000313" key="8">
    <source>
        <dbReference type="Proteomes" id="UP000068210"/>
    </source>
</evidence>
<dbReference type="Pfam" id="PF02668">
    <property type="entry name" value="TauD"/>
    <property type="match status" value="1"/>
</dbReference>
<keyword evidence="5" id="KW-0408">Iron</keyword>
<dbReference type="KEGG" id="acx:Achr_17320"/>
<dbReference type="InterPro" id="IPR003819">
    <property type="entry name" value="TauD/TfdA-like"/>
</dbReference>